<feature type="region of interest" description="Disordered" evidence="5">
    <location>
        <begin position="125"/>
        <end position="291"/>
    </location>
</feature>
<feature type="region of interest" description="Disordered" evidence="5">
    <location>
        <begin position="405"/>
        <end position="656"/>
    </location>
</feature>
<evidence type="ECO:0000259" key="6">
    <source>
        <dbReference type="PROSITE" id="PS50016"/>
    </source>
</evidence>
<sequence length="1439" mass="153364">MSANNLTTPTTASSRTRNTRSRFSSPQIAAGATANGSHGSATTGNNASFTRAAAAKANGNGHGSNANGTRANSVSGDGQKTFMDRWLEPPVQVKASYQDAGLVRQGVFENMAPLGTLPKVGLFKKTTPAPAATPERTGSHTGVRRIVVKQRSATATLPSTPAPILPPPPPPRNAATSATPGPVTEADETEEEEDQDEEEEQKQDEQTMIGSTGTTGKGKSNSQRPQRSRSQRPRSQRSQSQLSRASGDTENVDEAAAEWAPAAAATHQKSTRRRSRRSNQPAQQPQQLSPQAVARVVQNAVVEALAHQQYPTAWALRTMFDENSASQAHVAMFQSVFNQTASADELVKFGRMLQVRKREGKKNNRAYHYFMPDAPVGQAIPAPQPAPYSDLVNFNMADLLQAASASAGPDATKKKKRARSTAASVAASSEAAAFDETTVAATDEQQQQQLEQSEEPEVEAEVEMPPRKKRKSTRQQQQQKQPEASASTTPAAPTAPTPSAAASSSKMTTRKGKAAKGKGKGKASATPAETPSSRRRTRAGSVSSISSLSSARSLTPPDSIQGQQDQEHGDQGGPAQQEGEEGQGFDEAGRSQPIRLAQRRRSNAPRKSRNVSPSQAAAASSSSTNAAALAQDQQGEQQSALQKMNAVAGNQGQEQTEGAYELPAVVDSPLFPNLKKGWAKFMTEADIIAQLRVKRPYTEEEKAEFRRRARQMTTRPAIHSSIRPDAPIDDEADEQDLDDELQFQPEPATPTPAATGSGSRTTRNTAAAAAAAAAANTALSSARATPAPATQTLTREGRSTRASLKRTHDDVNDDQPSPTTNGGFNNPFFPAGSEAPSTATGAVGGADSRAGTPALRAAKRPRTGLRVKNSPMKKNGPSAGIPRPSGERSSPVGNAPREDDNDDYCSSCSGNGELVCCDGCTRSFHFGCVDPVLRPEAMPVEWFCNVCRTRREPSQLPVHGGAFALVLEKLDARNSSAFRLPASVRDRFEGVRTGADGEYEEISTAPKPNARYKKNDEEQAFDNYRVRDADGNAVICHKCQQATASDRPIIPCSACGIYWHTDCLDPPMPNPPFVLRTWKCPLHADTLLATFPNTLHPAHRHRKIKDAPVISPSYKRGFANNGHIEVDLDDSEDESGWRDVETFGRTVRLSEKGIKLDFISRRRSVPLPEPAARLSPEPTPEPVPVASDPLTQRSLNEQQAALNLARLNTTRDDGVSTLIEAMISEANPSVIDLMARVQPSHLENNSQLSQLDQQGLRAILAQAESMTQHIRQLLTSTQPAQTEPTPTSSNTTNLPTSEPLDRETDNVSGSTSASGNTDPNAMDVDDNDDDNLDDDDGTTNNGAASKTPASPAPTDDVPAMTQGEKTPIQGDQSPAVPTATAAAVPPADGALVAVEKGDGNGDGVVLSTPSKTAGMIAGEEPVVLEGEGEEGQEEKNMEI</sequence>
<dbReference type="Gene3D" id="3.30.40.10">
    <property type="entry name" value="Zinc/RING finger domain, C3HC4 (zinc finger)"/>
    <property type="match status" value="2"/>
</dbReference>
<feature type="domain" description="PHD-type" evidence="6">
    <location>
        <begin position="902"/>
        <end position="950"/>
    </location>
</feature>
<dbReference type="RefSeq" id="XP_062637044.1">
    <property type="nucleotide sequence ID" value="XM_062777225.1"/>
</dbReference>
<accession>A0AAN6V2G6</accession>
<feature type="region of interest" description="Disordered" evidence="5">
    <location>
        <begin position="1"/>
        <end position="81"/>
    </location>
</feature>
<dbReference type="GeneID" id="87813838"/>
<feature type="compositionally biased region" description="Polar residues" evidence="5">
    <location>
        <begin position="814"/>
        <end position="824"/>
    </location>
</feature>
<dbReference type="CDD" id="cd15534">
    <property type="entry name" value="PHD2_PHF12_Rco1"/>
    <property type="match status" value="1"/>
</dbReference>
<feature type="compositionally biased region" description="Pro residues" evidence="5">
    <location>
        <begin position="160"/>
        <end position="172"/>
    </location>
</feature>
<dbReference type="InterPro" id="IPR013083">
    <property type="entry name" value="Znf_RING/FYVE/PHD"/>
</dbReference>
<feature type="compositionally biased region" description="Low complexity" evidence="5">
    <location>
        <begin position="1282"/>
        <end position="1298"/>
    </location>
</feature>
<comment type="caution">
    <text evidence="7">The sequence shown here is derived from an EMBL/GenBank/DDBJ whole genome shotgun (WGS) entry which is preliminary data.</text>
</comment>
<evidence type="ECO:0000256" key="3">
    <source>
        <dbReference type="ARBA" id="ARBA00022833"/>
    </source>
</evidence>
<feature type="compositionally biased region" description="Low complexity" evidence="5">
    <location>
        <begin position="751"/>
        <end position="785"/>
    </location>
</feature>
<dbReference type="InterPro" id="IPR019786">
    <property type="entry name" value="Zinc_finger_PHD-type_CS"/>
</dbReference>
<feature type="compositionally biased region" description="Low complexity" evidence="5">
    <location>
        <begin position="1374"/>
        <end position="1383"/>
    </location>
</feature>
<dbReference type="InterPro" id="IPR019787">
    <property type="entry name" value="Znf_PHD-finger"/>
</dbReference>
<keyword evidence="1" id="KW-0479">Metal-binding</keyword>
<evidence type="ECO:0000313" key="7">
    <source>
        <dbReference type="EMBL" id="KAK4143673.1"/>
    </source>
</evidence>
<feature type="compositionally biased region" description="Acidic residues" evidence="5">
    <location>
        <begin position="452"/>
        <end position="462"/>
    </location>
</feature>
<feature type="region of interest" description="Disordered" evidence="5">
    <location>
        <begin position="699"/>
        <end position="904"/>
    </location>
</feature>
<dbReference type="Pfam" id="PF00628">
    <property type="entry name" value="PHD"/>
    <property type="match status" value="1"/>
</dbReference>
<feature type="compositionally biased region" description="Low complexity" evidence="5">
    <location>
        <begin position="52"/>
        <end position="68"/>
    </location>
</feature>
<organism evidence="7 8">
    <name type="scientific">Dichotomopilus funicola</name>
    <dbReference type="NCBI Taxonomy" id="1934379"/>
    <lineage>
        <taxon>Eukaryota</taxon>
        <taxon>Fungi</taxon>
        <taxon>Dikarya</taxon>
        <taxon>Ascomycota</taxon>
        <taxon>Pezizomycotina</taxon>
        <taxon>Sordariomycetes</taxon>
        <taxon>Sordariomycetidae</taxon>
        <taxon>Sordariales</taxon>
        <taxon>Chaetomiaceae</taxon>
        <taxon>Dichotomopilus</taxon>
    </lineage>
</organism>
<feature type="compositionally biased region" description="Basic residues" evidence="5">
    <location>
        <begin position="226"/>
        <end position="235"/>
    </location>
</feature>
<dbReference type="EMBL" id="MU853584">
    <property type="protein sequence ID" value="KAK4143673.1"/>
    <property type="molecule type" value="Genomic_DNA"/>
</dbReference>
<feature type="compositionally biased region" description="Low complexity" evidence="5">
    <location>
        <begin position="278"/>
        <end position="291"/>
    </location>
</feature>
<dbReference type="SMART" id="SM00249">
    <property type="entry name" value="PHD"/>
    <property type="match status" value="2"/>
</dbReference>
<feature type="region of interest" description="Disordered" evidence="5">
    <location>
        <begin position="1418"/>
        <end position="1439"/>
    </location>
</feature>
<keyword evidence="8" id="KW-1185">Reference proteome</keyword>
<protein>
    <recommendedName>
        <fullName evidence="6">PHD-type domain-containing protein</fullName>
    </recommendedName>
</protein>
<feature type="compositionally biased region" description="Low complexity" evidence="5">
    <location>
        <begin position="474"/>
        <end position="505"/>
    </location>
</feature>
<reference evidence="7" key="2">
    <citation type="submission" date="2023-05" db="EMBL/GenBank/DDBJ databases">
        <authorList>
            <consortium name="Lawrence Berkeley National Laboratory"/>
            <person name="Steindorff A."/>
            <person name="Hensen N."/>
            <person name="Bonometti L."/>
            <person name="Westerberg I."/>
            <person name="Brannstrom I.O."/>
            <person name="Guillou S."/>
            <person name="Cros-Aarteil S."/>
            <person name="Calhoun S."/>
            <person name="Haridas S."/>
            <person name="Kuo A."/>
            <person name="Mondo S."/>
            <person name="Pangilinan J."/>
            <person name="Riley R."/>
            <person name="Labutti K."/>
            <person name="Andreopoulos B."/>
            <person name="Lipzen A."/>
            <person name="Chen C."/>
            <person name="Yanf M."/>
            <person name="Daum C."/>
            <person name="Ng V."/>
            <person name="Clum A."/>
            <person name="Ohm R."/>
            <person name="Martin F."/>
            <person name="Silar P."/>
            <person name="Natvig D."/>
            <person name="Lalanne C."/>
            <person name="Gautier V."/>
            <person name="Ament-Velasquez S.L."/>
            <person name="Kruys A."/>
            <person name="Hutchinson M.I."/>
            <person name="Powell A.J."/>
            <person name="Barry K."/>
            <person name="Miller A.N."/>
            <person name="Grigoriev I.V."/>
            <person name="Debuchy R."/>
            <person name="Gladieux P."/>
            <person name="Thoren M.H."/>
            <person name="Johannesson H."/>
        </authorList>
    </citation>
    <scope>NUCLEOTIDE SEQUENCE</scope>
    <source>
        <strain evidence="7">CBS 141.50</strain>
    </source>
</reference>
<evidence type="ECO:0000256" key="1">
    <source>
        <dbReference type="ARBA" id="ARBA00022723"/>
    </source>
</evidence>
<feature type="compositionally biased region" description="Low complexity" evidence="5">
    <location>
        <begin position="206"/>
        <end position="225"/>
    </location>
</feature>
<dbReference type="PROSITE" id="PS50016">
    <property type="entry name" value="ZF_PHD_2"/>
    <property type="match status" value="1"/>
</dbReference>
<dbReference type="PANTHER" id="PTHR47636:SF1">
    <property type="entry name" value="TRANSCRIPTIONAL REGULATORY PROTEIN RCO1"/>
    <property type="match status" value="1"/>
</dbReference>
<dbReference type="GO" id="GO:0006357">
    <property type="term" value="P:regulation of transcription by RNA polymerase II"/>
    <property type="evidence" value="ECO:0007669"/>
    <property type="project" value="TreeGrafter"/>
</dbReference>
<feature type="compositionally biased region" description="Polar residues" evidence="5">
    <location>
        <begin position="1306"/>
        <end position="1316"/>
    </location>
</feature>
<feature type="compositionally biased region" description="Acidic residues" evidence="5">
    <location>
        <begin position="727"/>
        <end position="741"/>
    </location>
</feature>
<dbReference type="PANTHER" id="PTHR47636">
    <property type="entry name" value="TRANSCRIPTIONAL REGULATORY PROTEIN RCO1"/>
    <property type="match status" value="1"/>
</dbReference>
<reference evidence="7" key="1">
    <citation type="journal article" date="2023" name="Mol. Phylogenet. Evol.">
        <title>Genome-scale phylogeny and comparative genomics of the fungal order Sordariales.</title>
        <authorList>
            <person name="Hensen N."/>
            <person name="Bonometti L."/>
            <person name="Westerberg I."/>
            <person name="Brannstrom I.O."/>
            <person name="Guillou S."/>
            <person name="Cros-Aarteil S."/>
            <person name="Calhoun S."/>
            <person name="Haridas S."/>
            <person name="Kuo A."/>
            <person name="Mondo S."/>
            <person name="Pangilinan J."/>
            <person name="Riley R."/>
            <person name="LaButti K."/>
            <person name="Andreopoulos B."/>
            <person name="Lipzen A."/>
            <person name="Chen C."/>
            <person name="Yan M."/>
            <person name="Daum C."/>
            <person name="Ng V."/>
            <person name="Clum A."/>
            <person name="Steindorff A."/>
            <person name="Ohm R.A."/>
            <person name="Martin F."/>
            <person name="Silar P."/>
            <person name="Natvig D.O."/>
            <person name="Lalanne C."/>
            <person name="Gautier V."/>
            <person name="Ament-Velasquez S.L."/>
            <person name="Kruys A."/>
            <person name="Hutchinson M.I."/>
            <person name="Powell A.J."/>
            <person name="Barry K."/>
            <person name="Miller A.N."/>
            <person name="Grigoriev I.V."/>
            <person name="Debuchy R."/>
            <person name="Gladieux P."/>
            <person name="Hiltunen Thoren M."/>
            <person name="Johannesson H."/>
        </authorList>
    </citation>
    <scope>NUCLEOTIDE SEQUENCE</scope>
    <source>
        <strain evidence="7">CBS 141.50</strain>
    </source>
</reference>
<feature type="compositionally biased region" description="Acidic residues" evidence="5">
    <location>
        <begin position="185"/>
        <end position="202"/>
    </location>
</feature>
<dbReference type="SUPFAM" id="SSF57903">
    <property type="entry name" value="FYVE/PHD zinc finger"/>
    <property type="match status" value="2"/>
</dbReference>
<dbReference type="InterPro" id="IPR052819">
    <property type="entry name" value="Chromatin_regulatory_protein"/>
</dbReference>
<feature type="compositionally biased region" description="Low complexity" evidence="5">
    <location>
        <begin position="541"/>
        <end position="553"/>
    </location>
</feature>
<feature type="compositionally biased region" description="Low complexity" evidence="5">
    <location>
        <begin position="420"/>
        <end position="451"/>
    </location>
</feature>
<feature type="compositionally biased region" description="Low complexity" evidence="5">
    <location>
        <begin position="612"/>
        <end position="630"/>
    </location>
</feature>
<feature type="compositionally biased region" description="Polar residues" evidence="5">
    <location>
        <begin position="631"/>
        <end position="656"/>
    </location>
</feature>
<feature type="compositionally biased region" description="Polar residues" evidence="5">
    <location>
        <begin position="69"/>
        <end position="78"/>
    </location>
</feature>
<evidence type="ECO:0000256" key="2">
    <source>
        <dbReference type="ARBA" id="ARBA00022771"/>
    </source>
</evidence>
<dbReference type="CDD" id="cd15535">
    <property type="entry name" value="PHD1_Rco1"/>
    <property type="match status" value="1"/>
</dbReference>
<feature type="compositionally biased region" description="Low complexity" evidence="5">
    <location>
        <begin position="7"/>
        <end position="25"/>
    </location>
</feature>
<name>A0AAN6V2G6_9PEZI</name>
<feature type="compositionally biased region" description="Polar residues" evidence="5">
    <location>
        <begin position="34"/>
        <end position="49"/>
    </location>
</feature>
<evidence type="ECO:0000256" key="4">
    <source>
        <dbReference type="PROSITE-ProRule" id="PRU00146"/>
    </source>
</evidence>
<feature type="region of interest" description="Disordered" evidence="5">
    <location>
        <begin position="1276"/>
        <end position="1383"/>
    </location>
</feature>
<proteinExistence type="predicted"/>
<gene>
    <name evidence="7" type="ORF">C8A04DRAFT_12128</name>
</gene>
<dbReference type="InterPro" id="IPR001965">
    <property type="entry name" value="Znf_PHD"/>
</dbReference>
<dbReference type="GO" id="GO:0008270">
    <property type="term" value="F:zinc ion binding"/>
    <property type="evidence" value="ECO:0007669"/>
    <property type="project" value="UniProtKB-KW"/>
</dbReference>
<feature type="compositionally biased region" description="Basic residues" evidence="5">
    <location>
        <begin position="508"/>
        <end position="521"/>
    </location>
</feature>
<keyword evidence="2 4" id="KW-0863">Zinc-finger</keyword>
<evidence type="ECO:0000313" key="8">
    <source>
        <dbReference type="Proteomes" id="UP001302676"/>
    </source>
</evidence>
<dbReference type="PROSITE" id="PS01359">
    <property type="entry name" value="ZF_PHD_1"/>
    <property type="match status" value="1"/>
</dbReference>
<dbReference type="Proteomes" id="UP001302676">
    <property type="component" value="Unassembled WGS sequence"/>
</dbReference>
<evidence type="ECO:0000256" key="5">
    <source>
        <dbReference type="SAM" id="MobiDB-lite"/>
    </source>
</evidence>
<keyword evidence="3" id="KW-0862">Zinc</keyword>
<feature type="compositionally biased region" description="Acidic residues" evidence="5">
    <location>
        <begin position="1323"/>
        <end position="1337"/>
    </location>
</feature>
<feature type="compositionally biased region" description="Low complexity" evidence="5">
    <location>
        <begin position="1338"/>
        <end position="1354"/>
    </location>
</feature>
<dbReference type="InterPro" id="IPR011011">
    <property type="entry name" value="Znf_FYVE_PHD"/>
</dbReference>
<dbReference type="GO" id="GO:0032221">
    <property type="term" value="C:Rpd3S complex"/>
    <property type="evidence" value="ECO:0007669"/>
    <property type="project" value="TreeGrafter"/>
</dbReference>
<feature type="compositionally biased region" description="Basic residues" evidence="5">
    <location>
        <begin position="597"/>
        <end position="609"/>
    </location>
</feature>